<comment type="caution">
    <text evidence="1">The sequence shown here is derived from an EMBL/GenBank/DDBJ whole genome shotgun (WGS) entry which is preliminary data.</text>
</comment>
<protein>
    <submittedName>
        <fullName evidence="1">Uncharacterized protein</fullName>
    </submittedName>
</protein>
<proteinExistence type="predicted"/>
<reference evidence="1 2" key="1">
    <citation type="journal article" date="2019" name="Sci. Rep.">
        <title>Nanopore sequencing improves the draft genome of the human pathogenic amoeba Naegleria fowleri.</title>
        <authorList>
            <person name="Liechti N."/>
            <person name="Schurch N."/>
            <person name="Bruggmann R."/>
            <person name="Wittwer M."/>
        </authorList>
    </citation>
    <scope>NUCLEOTIDE SEQUENCE [LARGE SCALE GENOMIC DNA]</scope>
    <source>
        <strain evidence="1 2">ATCC 30894</strain>
    </source>
</reference>
<accession>A0A6A5BNT0</accession>
<dbReference type="Proteomes" id="UP000444721">
    <property type="component" value="Unassembled WGS sequence"/>
</dbReference>
<dbReference type="VEuPathDB" id="AmoebaDB:FDP41_001331"/>
<dbReference type="EMBL" id="VFQX01000023">
    <property type="protein sequence ID" value="KAF0979663.1"/>
    <property type="molecule type" value="Genomic_DNA"/>
</dbReference>
<dbReference type="GeneID" id="68108549"/>
<keyword evidence="2" id="KW-1185">Reference proteome</keyword>
<dbReference type="VEuPathDB" id="AmoebaDB:NF0081800"/>
<dbReference type="RefSeq" id="XP_044564376.1">
    <property type="nucleotide sequence ID" value="XM_044703926.1"/>
</dbReference>
<evidence type="ECO:0000313" key="1">
    <source>
        <dbReference type="EMBL" id="KAF0979663.1"/>
    </source>
</evidence>
<organism evidence="1 2">
    <name type="scientific">Naegleria fowleri</name>
    <name type="common">Brain eating amoeba</name>
    <dbReference type="NCBI Taxonomy" id="5763"/>
    <lineage>
        <taxon>Eukaryota</taxon>
        <taxon>Discoba</taxon>
        <taxon>Heterolobosea</taxon>
        <taxon>Tetramitia</taxon>
        <taxon>Eutetramitia</taxon>
        <taxon>Vahlkampfiidae</taxon>
        <taxon>Naegleria</taxon>
    </lineage>
</organism>
<gene>
    <name evidence="1" type="ORF">FDP41_001331</name>
</gene>
<sequence length="94" mass="10889">MTRKKIAMYIIETFLTLGAPLEINISLLEQRREALLKQIDVMFSKSNNSVDFNDISQVELFHDIEIHCVNDLTDLMGRLKDAKEFIQEKEGIFA</sequence>
<dbReference type="AlphaFoldDB" id="A0A6A5BNT0"/>
<evidence type="ECO:0000313" key="2">
    <source>
        <dbReference type="Proteomes" id="UP000444721"/>
    </source>
</evidence>
<name>A0A6A5BNT0_NAEFO</name>
<dbReference type="SUPFAM" id="SSF48097">
    <property type="entry name" value="Regulator of G-protein signaling, RGS"/>
    <property type="match status" value="1"/>
</dbReference>
<dbReference type="VEuPathDB" id="AmoebaDB:NfTy_030090"/>
<dbReference type="InterPro" id="IPR036305">
    <property type="entry name" value="RGS_sf"/>
</dbReference>